<name>A0A439CP60_9PEZI</name>
<dbReference type="GO" id="GO:0030378">
    <property type="term" value="F:serine racemase activity"/>
    <property type="evidence" value="ECO:0007669"/>
    <property type="project" value="TreeGrafter"/>
</dbReference>
<feature type="domain" description="Tryptophan synthase beta chain-like PALP" evidence="5">
    <location>
        <begin position="62"/>
        <end position="326"/>
    </location>
</feature>
<accession>A0A439CP60</accession>
<dbReference type="EMBL" id="RYZI01000662">
    <property type="protein sequence ID" value="RWA03949.1"/>
    <property type="molecule type" value="Genomic_DNA"/>
</dbReference>
<dbReference type="STRING" id="363999.A0A439CP60"/>
<sequence>MADLSTCAPLTRQSVIEAHELIKSKIHLTPVLASTYLNQLASTPREISTGSDSNRGPAKPVFRLWFKCENLQRIGAFKARGAFHAVEKLKKDPTFIEQGGLSKGVVCFSAGNHAQAVALAARESNLPAYIVMPETSSPTKIKSVEGYGAALTLCGRFQREAVAARIIEKTGARLIPPYDHPDVILGQGSVGLEMQSQIPKLGAIVVPSSGGGLLSGTALSCEGTGIHVYGAEPEFEGADDGRRGFLSGQRITHVASNSIADGLIGKLGEYPWGIIYERKLVSMMYAMSEEEILAAMKLIFERLKLVVEPAAAVPLAVVLYNEEFREMVESTAGEEGWDVGIILSGGNVGAERISELFA</sequence>
<dbReference type="SUPFAM" id="SSF53686">
    <property type="entry name" value="Tryptophan synthase beta subunit-like PLP-dependent enzymes"/>
    <property type="match status" value="1"/>
</dbReference>
<dbReference type="GO" id="GO:0030170">
    <property type="term" value="F:pyridoxal phosphate binding"/>
    <property type="evidence" value="ECO:0007669"/>
    <property type="project" value="TreeGrafter"/>
</dbReference>
<dbReference type="GO" id="GO:0008721">
    <property type="term" value="F:D-serine ammonia-lyase activity"/>
    <property type="evidence" value="ECO:0007669"/>
    <property type="project" value="TreeGrafter"/>
</dbReference>
<evidence type="ECO:0000256" key="4">
    <source>
        <dbReference type="ARBA" id="ARBA00023239"/>
    </source>
</evidence>
<dbReference type="GO" id="GO:0000287">
    <property type="term" value="F:magnesium ion binding"/>
    <property type="evidence" value="ECO:0007669"/>
    <property type="project" value="TreeGrafter"/>
</dbReference>
<comment type="similarity">
    <text evidence="2">Belongs to the serine/threonine dehydratase family.</text>
</comment>
<protein>
    <recommendedName>
        <fullName evidence="5">Tryptophan synthase beta chain-like PALP domain-containing protein</fullName>
    </recommendedName>
</protein>
<proteinExistence type="inferred from homology"/>
<evidence type="ECO:0000259" key="5">
    <source>
        <dbReference type="Pfam" id="PF00291"/>
    </source>
</evidence>
<keyword evidence="3" id="KW-0663">Pyridoxal phosphate</keyword>
<keyword evidence="7" id="KW-1185">Reference proteome</keyword>
<comment type="caution">
    <text evidence="6">The sequence shown here is derived from an EMBL/GenBank/DDBJ whole genome shotgun (WGS) entry which is preliminary data.</text>
</comment>
<dbReference type="PANTHER" id="PTHR43050">
    <property type="entry name" value="SERINE / THREONINE RACEMASE FAMILY MEMBER"/>
    <property type="match status" value="1"/>
</dbReference>
<keyword evidence="4" id="KW-0456">Lyase</keyword>
<dbReference type="InterPro" id="IPR001926">
    <property type="entry name" value="TrpB-like_PALP"/>
</dbReference>
<dbReference type="PANTHER" id="PTHR43050:SF1">
    <property type="entry name" value="SERINE RACEMASE"/>
    <property type="match status" value="1"/>
</dbReference>
<dbReference type="Pfam" id="PF00291">
    <property type="entry name" value="PALP"/>
    <property type="match status" value="1"/>
</dbReference>
<evidence type="ECO:0000256" key="3">
    <source>
        <dbReference type="ARBA" id="ARBA00022898"/>
    </source>
</evidence>
<evidence type="ECO:0000313" key="6">
    <source>
        <dbReference type="EMBL" id="RWA03949.1"/>
    </source>
</evidence>
<evidence type="ECO:0000313" key="7">
    <source>
        <dbReference type="Proteomes" id="UP000286045"/>
    </source>
</evidence>
<dbReference type="InterPro" id="IPR036052">
    <property type="entry name" value="TrpB-like_PALP_sf"/>
</dbReference>
<comment type="cofactor">
    <cofactor evidence="1">
        <name>pyridoxal 5'-phosphate</name>
        <dbReference type="ChEBI" id="CHEBI:597326"/>
    </cofactor>
</comment>
<reference evidence="6 7" key="1">
    <citation type="submission" date="2018-12" db="EMBL/GenBank/DDBJ databases">
        <title>Draft genome sequence of Xylaria grammica IHI A82.</title>
        <authorList>
            <person name="Buettner E."/>
            <person name="Kellner H."/>
        </authorList>
    </citation>
    <scope>NUCLEOTIDE SEQUENCE [LARGE SCALE GENOMIC DNA]</scope>
    <source>
        <strain evidence="6 7">IHI A82</strain>
    </source>
</reference>
<dbReference type="FunFam" id="3.40.50.1100:FF:000005">
    <property type="entry name" value="Threonine dehydratase catabolic"/>
    <property type="match status" value="1"/>
</dbReference>
<dbReference type="AlphaFoldDB" id="A0A439CP60"/>
<dbReference type="CDD" id="cd01562">
    <property type="entry name" value="Thr-dehyd"/>
    <property type="match status" value="1"/>
</dbReference>
<dbReference type="GO" id="GO:0018114">
    <property type="term" value="F:threonine racemase activity"/>
    <property type="evidence" value="ECO:0007669"/>
    <property type="project" value="TreeGrafter"/>
</dbReference>
<dbReference type="GO" id="GO:0005524">
    <property type="term" value="F:ATP binding"/>
    <property type="evidence" value="ECO:0007669"/>
    <property type="project" value="TreeGrafter"/>
</dbReference>
<dbReference type="GO" id="GO:0003941">
    <property type="term" value="F:L-serine ammonia-lyase activity"/>
    <property type="evidence" value="ECO:0007669"/>
    <property type="project" value="TreeGrafter"/>
</dbReference>
<organism evidence="6 7">
    <name type="scientific">Xylaria grammica</name>
    <dbReference type="NCBI Taxonomy" id="363999"/>
    <lineage>
        <taxon>Eukaryota</taxon>
        <taxon>Fungi</taxon>
        <taxon>Dikarya</taxon>
        <taxon>Ascomycota</taxon>
        <taxon>Pezizomycotina</taxon>
        <taxon>Sordariomycetes</taxon>
        <taxon>Xylariomycetidae</taxon>
        <taxon>Xylariales</taxon>
        <taxon>Xylariaceae</taxon>
        <taxon>Xylaria</taxon>
    </lineage>
</organism>
<evidence type="ECO:0000256" key="1">
    <source>
        <dbReference type="ARBA" id="ARBA00001933"/>
    </source>
</evidence>
<dbReference type="Gene3D" id="3.40.50.1100">
    <property type="match status" value="2"/>
</dbReference>
<evidence type="ECO:0000256" key="2">
    <source>
        <dbReference type="ARBA" id="ARBA00010869"/>
    </source>
</evidence>
<gene>
    <name evidence="6" type="ORF">EKO27_g11156</name>
</gene>
<dbReference type="Proteomes" id="UP000286045">
    <property type="component" value="Unassembled WGS sequence"/>
</dbReference>